<proteinExistence type="inferred from homology"/>
<gene>
    <name evidence="9" type="ORF">E4U13_003225</name>
</gene>
<comment type="subcellular location">
    <subcellularLocation>
        <location evidence="1">Cytoplasm</location>
    </subcellularLocation>
</comment>
<sequence>MKQRFSSLDVQVIAHELNQSLVSLRLANVYDLSSKILLFKFAKPNHKKQLLLETGFRCHTTEFARTTAAAPSAFVSRLRKLLKTRRLTSVSQIGTDRILELQFSDGQYRLFLEFFASGNVILTDADLKILTLSRIVGEGEGQESQRVGLNYSLDNRQNFHGAPALTKDRVQDALKAAIKKAASVPAAKKIKGKPGGDLRKSLAVSITELPPVLIDHILQSNNFDTTVKPEELLENDLLLDELVKLLCEAKSSVEDITSSDTCTGYVFAKQRAGDEAQKIAEGVETSTKHKGLLYEDFQPFIPYKLQKDSSIKVLEFKGYNQTVDEFFSSLEGQKLEMRLSEREAAAKRKLDAARADQAKRVEGLQEAQLLNMRKAAAIEANVDWVQEAMDAVNGLLTQGMDWVDVGKLVEREKKRNNPVANIICLPLNLAENSITLQLMEEVEEEEEESDPFETDDSESDDSDEEAAAGAGNATAANKKKQVASKGLLVEVNLALSPWSNAREYYDQRRTAAIKKEKTQQQAKMALKNAEQKITEDLKKGLKQEKALLHPIRNQLWFEKFLWFISSDGYLVLGGKDASQAELLYKKHLRKGDVYCHADLKGAPSVIIKNNASTPDAPIPPATLTQAGTLSVCASEAWDQKAGMGAWWVKAEQVSKLAPTGDFMPLGSFMVRGEKNFLPPAQLLLGLGIIFKISEESKAKHLKHRVQDTTKGDELTQRPAMGNATDSKDQLSNVTSATADPEGEYEEQDEDGGGTDDETDDENEKDIREKDNPHNNPLQGGGSHSPSNEVEEATAAVSSLQLQTQSPPEAEKSDNGDEGARSAAGEPDELDEDAQEDAAIQVSEAASDATKPHPSTGALPKKAPPKRGQKGKAKKMATKYKYQDEEDRIAAEALIGATIGQKRVEAEAQAKVDRAAELEAAKARRRAQHHREQQQTAAHEEVRRAMMTEGIDMPEPDEAELTTSLDVLIGTPLVGDEILEAIPVCAPWTALGKLKYKAKMQPGPVKKGKAVKEVVERWKADTGKKGAVDETATDSERMWPREVELIKGMKVEEIVNCVPAGKVKVMMSGGGGGGSGAGSGKGKGGGKGAKGGKGKK</sequence>
<dbReference type="Pfam" id="PF05670">
    <property type="entry name" value="NFACT-R_1"/>
    <property type="match status" value="1"/>
</dbReference>
<dbReference type="Pfam" id="PF11923">
    <property type="entry name" value="NFACT-C"/>
    <property type="match status" value="1"/>
</dbReference>
<feature type="compositionally biased region" description="Acidic residues" evidence="6">
    <location>
        <begin position="740"/>
        <end position="763"/>
    </location>
</feature>
<evidence type="ECO:0000259" key="8">
    <source>
        <dbReference type="Pfam" id="PF11923"/>
    </source>
</evidence>
<comment type="caution">
    <text evidence="9">The sequence shown here is derived from an EMBL/GenBank/DDBJ whole genome shotgun (WGS) entry which is preliminary data.</text>
</comment>
<keyword evidence="3" id="KW-0963">Cytoplasm</keyword>
<dbReference type="EMBL" id="SRQM01000253">
    <property type="protein sequence ID" value="KAG6114709.1"/>
    <property type="molecule type" value="Genomic_DNA"/>
</dbReference>
<dbReference type="GO" id="GO:0072344">
    <property type="term" value="P:rescue of stalled ribosome"/>
    <property type="evidence" value="ECO:0007669"/>
    <property type="project" value="TreeGrafter"/>
</dbReference>
<keyword evidence="10" id="KW-1185">Reference proteome</keyword>
<dbReference type="PANTHER" id="PTHR15239">
    <property type="entry name" value="NUCLEAR EXPORT MEDIATOR FACTOR NEMF"/>
    <property type="match status" value="1"/>
</dbReference>
<dbReference type="InterPro" id="IPR021846">
    <property type="entry name" value="NFACT-C"/>
</dbReference>
<evidence type="ECO:0000313" key="10">
    <source>
        <dbReference type="Proteomes" id="UP000732380"/>
    </source>
</evidence>
<reference evidence="9 10" key="1">
    <citation type="journal article" date="2020" name="bioRxiv">
        <title>Whole genome comparisons of ergot fungi reveals the divergence and evolution of species within the genus Claviceps are the result of varying mechanisms driving genome evolution and host range expansion.</title>
        <authorList>
            <person name="Wyka S.A."/>
            <person name="Mondo S.J."/>
            <person name="Liu M."/>
            <person name="Dettman J."/>
            <person name="Nalam V."/>
            <person name="Broders K.D."/>
        </authorList>
    </citation>
    <scope>NUCLEOTIDE SEQUENCE [LARGE SCALE GENOMIC DNA]</scope>
    <source>
        <strain evidence="9 10">LM576</strain>
    </source>
</reference>
<evidence type="ECO:0000256" key="2">
    <source>
        <dbReference type="ARBA" id="ARBA00008318"/>
    </source>
</evidence>
<evidence type="ECO:0000256" key="3">
    <source>
        <dbReference type="ARBA" id="ARBA00022490"/>
    </source>
</evidence>
<dbReference type="Pfam" id="PF05833">
    <property type="entry name" value="NFACT_N"/>
    <property type="match status" value="1"/>
</dbReference>
<dbReference type="GO" id="GO:0005737">
    <property type="term" value="C:cytoplasm"/>
    <property type="evidence" value="ECO:0007669"/>
    <property type="project" value="UniProtKB-SubCell"/>
</dbReference>
<protein>
    <recommendedName>
        <fullName evidence="5">Ribosome quality control complex subunit 2</fullName>
    </recommendedName>
</protein>
<dbReference type="PANTHER" id="PTHR15239:SF6">
    <property type="entry name" value="RIBOSOME QUALITY CONTROL COMPLEX SUBUNIT NEMF"/>
    <property type="match status" value="1"/>
</dbReference>
<feature type="region of interest" description="Disordered" evidence="6">
    <location>
        <begin position="700"/>
        <end position="880"/>
    </location>
</feature>
<feature type="compositionally biased region" description="Acidic residues" evidence="6">
    <location>
        <begin position="440"/>
        <end position="466"/>
    </location>
</feature>
<evidence type="ECO:0000256" key="5">
    <source>
        <dbReference type="ARBA" id="ARBA00070414"/>
    </source>
</evidence>
<feature type="compositionally biased region" description="Acidic residues" evidence="6">
    <location>
        <begin position="825"/>
        <end position="835"/>
    </location>
</feature>
<dbReference type="GO" id="GO:1990116">
    <property type="term" value="P:ribosome-associated ubiquitin-dependent protein catabolic process"/>
    <property type="evidence" value="ECO:0007669"/>
    <property type="project" value="TreeGrafter"/>
</dbReference>
<feature type="region of interest" description="Disordered" evidence="6">
    <location>
        <begin position="440"/>
        <end position="477"/>
    </location>
</feature>
<evidence type="ECO:0000256" key="6">
    <source>
        <dbReference type="SAM" id="MobiDB-lite"/>
    </source>
</evidence>
<dbReference type="GO" id="GO:1990112">
    <property type="term" value="C:RQC complex"/>
    <property type="evidence" value="ECO:0007669"/>
    <property type="project" value="TreeGrafter"/>
</dbReference>
<comment type="similarity">
    <text evidence="2">Belongs to the NEMF family.</text>
</comment>
<feature type="domain" description="NFACT protein C-terminal" evidence="8">
    <location>
        <begin position="959"/>
        <end position="1065"/>
    </location>
</feature>
<feature type="domain" description="NFACT RNA-binding" evidence="7">
    <location>
        <begin position="559"/>
        <end position="672"/>
    </location>
</feature>
<dbReference type="InterPro" id="IPR008532">
    <property type="entry name" value="NFACT_RNA-bd"/>
</dbReference>
<organism evidence="9 10">
    <name type="scientific">Claviceps humidiphila</name>
    <dbReference type="NCBI Taxonomy" id="1294629"/>
    <lineage>
        <taxon>Eukaryota</taxon>
        <taxon>Fungi</taxon>
        <taxon>Dikarya</taxon>
        <taxon>Ascomycota</taxon>
        <taxon>Pezizomycotina</taxon>
        <taxon>Sordariomycetes</taxon>
        <taxon>Hypocreomycetidae</taxon>
        <taxon>Hypocreales</taxon>
        <taxon>Clavicipitaceae</taxon>
        <taxon>Claviceps</taxon>
    </lineage>
</organism>
<evidence type="ECO:0000313" key="9">
    <source>
        <dbReference type="EMBL" id="KAG6114709.1"/>
    </source>
</evidence>
<feature type="compositionally biased region" description="Low complexity" evidence="6">
    <location>
        <begin position="467"/>
        <end position="476"/>
    </location>
</feature>
<evidence type="ECO:0000256" key="4">
    <source>
        <dbReference type="ARBA" id="ARBA00023054"/>
    </source>
</evidence>
<evidence type="ECO:0000256" key="1">
    <source>
        <dbReference type="ARBA" id="ARBA00004496"/>
    </source>
</evidence>
<dbReference type="GO" id="GO:0000049">
    <property type="term" value="F:tRNA binding"/>
    <property type="evidence" value="ECO:0007669"/>
    <property type="project" value="TreeGrafter"/>
</dbReference>
<feature type="compositionally biased region" description="Basic and acidic residues" evidence="6">
    <location>
        <begin position="700"/>
        <end position="715"/>
    </location>
</feature>
<feature type="compositionally biased region" description="Gly residues" evidence="6">
    <location>
        <begin position="1067"/>
        <end position="1088"/>
    </location>
</feature>
<evidence type="ECO:0000259" key="7">
    <source>
        <dbReference type="Pfam" id="PF05670"/>
    </source>
</evidence>
<feature type="compositionally biased region" description="Basic and acidic residues" evidence="6">
    <location>
        <begin position="808"/>
        <end position="819"/>
    </location>
</feature>
<dbReference type="InterPro" id="IPR051608">
    <property type="entry name" value="RQC_Subunit_NEMF"/>
</dbReference>
<dbReference type="Gene3D" id="2.30.310.10">
    <property type="entry name" value="ibrinogen binding protein from staphylococcus aureus domain"/>
    <property type="match status" value="1"/>
</dbReference>
<accession>A0A9P7Q177</accession>
<dbReference type="Proteomes" id="UP000732380">
    <property type="component" value="Unassembled WGS sequence"/>
</dbReference>
<keyword evidence="4" id="KW-0175">Coiled coil</keyword>
<dbReference type="FunFam" id="2.30.310.10:FF:000003">
    <property type="entry name" value="Zinc knuckle domain containing protein"/>
    <property type="match status" value="1"/>
</dbReference>
<dbReference type="GO" id="GO:0043023">
    <property type="term" value="F:ribosomal large subunit binding"/>
    <property type="evidence" value="ECO:0007669"/>
    <property type="project" value="TreeGrafter"/>
</dbReference>
<feature type="compositionally biased region" description="Basic residues" evidence="6">
    <location>
        <begin position="862"/>
        <end position="877"/>
    </location>
</feature>
<dbReference type="AlphaFoldDB" id="A0A9P7Q177"/>
<feature type="region of interest" description="Disordered" evidence="6">
    <location>
        <begin position="1067"/>
        <end position="1095"/>
    </location>
</feature>
<feature type="compositionally biased region" description="Polar residues" evidence="6">
    <location>
        <begin position="795"/>
        <end position="806"/>
    </location>
</feature>
<name>A0A9P7Q177_9HYPO</name>
<feature type="compositionally biased region" description="Polar residues" evidence="6">
    <location>
        <begin position="773"/>
        <end position="787"/>
    </location>
</feature>